<feature type="region of interest" description="Disordered" evidence="6">
    <location>
        <begin position="349"/>
        <end position="389"/>
    </location>
</feature>
<keyword evidence="2 7" id="KW-0812">Transmembrane</keyword>
<dbReference type="InterPro" id="IPR052337">
    <property type="entry name" value="SAT4-like"/>
</dbReference>
<evidence type="ECO:0000256" key="4">
    <source>
        <dbReference type="ARBA" id="ARBA00023136"/>
    </source>
</evidence>
<evidence type="ECO:0000256" key="7">
    <source>
        <dbReference type="SAM" id="Phobius"/>
    </source>
</evidence>
<feature type="compositionally biased region" description="Low complexity" evidence="6">
    <location>
        <begin position="372"/>
        <end position="389"/>
    </location>
</feature>
<comment type="similarity">
    <text evidence="5">Belongs to the SAT4 family.</text>
</comment>
<evidence type="ECO:0000256" key="5">
    <source>
        <dbReference type="ARBA" id="ARBA00038359"/>
    </source>
</evidence>
<feature type="transmembrane region" description="Helical" evidence="7">
    <location>
        <begin position="6"/>
        <end position="25"/>
    </location>
</feature>
<gene>
    <name evidence="9" type="ORF">CC78DRAFT_164723</name>
</gene>
<proteinExistence type="inferred from homology"/>
<feature type="transmembrane region" description="Helical" evidence="7">
    <location>
        <begin position="91"/>
        <end position="114"/>
    </location>
</feature>
<dbReference type="PANTHER" id="PTHR33048">
    <property type="entry name" value="PTH11-LIKE INTEGRAL MEMBRANE PROTEIN (AFU_ORTHOLOGUE AFUA_5G11245)"/>
    <property type="match status" value="1"/>
</dbReference>
<organism evidence="9 10">
    <name type="scientific">Lojkania enalia</name>
    <dbReference type="NCBI Taxonomy" id="147567"/>
    <lineage>
        <taxon>Eukaryota</taxon>
        <taxon>Fungi</taxon>
        <taxon>Dikarya</taxon>
        <taxon>Ascomycota</taxon>
        <taxon>Pezizomycotina</taxon>
        <taxon>Dothideomycetes</taxon>
        <taxon>Pleosporomycetidae</taxon>
        <taxon>Pleosporales</taxon>
        <taxon>Pleosporales incertae sedis</taxon>
        <taxon>Lojkania</taxon>
    </lineage>
</organism>
<dbReference type="Pfam" id="PF20684">
    <property type="entry name" value="Fung_rhodopsin"/>
    <property type="match status" value="1"/>
</dbReference>
<feature type="transmembrane region" description="Helical" evidence="7">
    <location>
        <begin position="208"/>
        <end position="227"/>
    </location>
</feature>
<comment type="caution">
    <text evidence="9">The sequence shown here is derived from an EMBL/GenBank/DDBJ whole genome shotgun (WGS) entry which is preliminary data.</text>
</comment>
<feature type="transmembrane region" description="Helical" evidence="7">
    <location>
        <begin position="126"/>
        <end position="148"/>
    </location>
</feature>
<protein>
    <recommendedName>
        <fullName evidence="8">Rhodopsin domain-containing protein</fullName>
    </recommendedName>
</protein>
<dbReference type="GO" id="GO:0016020">
    <property type="term" value="C:membrane"/>
    <property type="evidence" value="ECO:0007669"/>
    <property type="project" value="UniProtKB-SubCell"/>
</dbReference>
<feature type="domain" description="Rhodopsin" evidence="8">
    <location>
        <begin position="22"/>
        <end position="264"/>
    </location>
</feature>
<dbReference type="InterPro" id="IPR049326">
    <property type="entry name" value="Rhodopsin_dom_fungi"/>
</dbReference>
<keyword evidence="4 7" id="KW-0472">Membrane</keyword>
<accession>A0A9P4KB86</accession>
<sequence length="389" mass="43645">MSVLEPESGIWYACCWIIVFTRLISRRLHLGSWKDLQVDDYLIVVTMATDTVLMAALHVILHTSSNLIEPGVDASKFTEQEVNDRIFGSKLVLVVEQMQIVTVWLVKTCLLLMYNRMTALLPQQKIVKIVAGYVALGFVIMEILYLGVWCRPFTEYWAVPPDNPQCSAATNHLITNAVLNISSDVMIILIPMPLLFKVKIPTKNKAILFGVFLVGTFTIIAATLNKYYSFTHPFGQEWTIWYLRESYTAILCANLPLIWPILQRIFKLNNWSQRSYNSGPYGTQTRSRGPLSVFKSNAPKSRLRSEPDSNIGNLRRPESQEQINAIVEPLKIYQNTEISVHSSDAKELGGPIFELGPMPPPQSRTSIDSKRSGSSGSDKGGVTTTCQAV</sequence>
<reference evidence="10" key="1">
    <citation type="journal article" date="2020" name="Stud. Mycol.">
        <title>101 Dothideomycetes genomes: A test case for predicting lifestyles and emergence of pathogens.</title>
        <authorList>
            <person name="Haridas S."/>
            <person name="Albert R."/>
            <person name="Binder M."/>
            <person name="Bloem J."/>
            <person name="LaButti K."/>
            <person name="Salamov A."/>
            <person name="Andreopoulos B."/>
            <person name="Baker S."/>
            <person name="Barry K."/>
            <person name="Bills G."/>
            <person name="Bluhm B."/>
            <person name="Cannon C."/>
            <person name="Castanera R."/>
            <person name="Culley D."/>
            <person name="Daum C."/>
            <person name="Ezra D."/>
            <person name="Gonzalez J."/>
            <person name="Henrissat B."/>
            <person name="Kuo A."/>
            <person name="Liang C."/>
            <person name="Lipzen A."/>
            <person name="Lutzoni F."/>
            <person name="Magnuson J."/>
            <person name="Mondo S."/>
            <person name="Nolan M."/>
            <person name="Ohm R."/>
            <person name="Pangilinan J."/>
            <person name="Park H.-J."/>
            <person name="Ramirez L."/>
            <person name="Alfaro M."/>
            <person name="Sun H."/>
            <person name="Tritt A."/>
            <person name="Yoshinaga Y."/>
            <person name="Zwiers L.-H."/>
            <person name="Turgeon B."/>
            <person name="Goodwin S."/>
            <person name="Spatafora J."/>
            <person name="Crous P."/>
            <person name="Grigoriev I."/>
        </authorList>
    </citation>
    <scope>NUCLEOTIDE SEQUENCE [LARGE SCALE GENOMIC DNA]</scope>
    <source>
        <strain evidence="10">CBS 304.66</strain>
    </source>
</reference>
<dbReference type="EMBL" id="ML986601">
    <property type="protein sequence ID" value="KAF2266077.1"/>
    <property type="molecule type" value="Genomic_DNA"/>
</dbReference>
<dbReference type="Proteomes" id="UP000800093">
    <property type="component" value="Unassembled WGS sequence"/>
</dbReference>
<evidence type="ECO:0000313" key="10">
    <source>
        <dbReference type="Proteomes" id="UP000800093"/>
    </source>
</evidence>
<evidence type="ECO:0000256" key="3">
    <source>
        <dbReference type="ARBA" id="ARBA00022989"/>
    </source>
</evidence>
<feature type="transmembrane region" description="Helical" evidence="7">
    <location>
        <begin position="41"/>
        <end position="61"/>
    </location>
</feature>
<keyword evidence="3 7" id="KW-1133">Transmembrane helix</keyword>
<keyword evidence="10" id="KW-1185">Reference proteome</keyword>
<evidence type="ECO:0000313" key="9">
    <source>
        <dbReference type="EMBL" id="KAF2266077.1"/>
    </source>
</evidence>
<feature type="region of interest" description="Disordered" evidence="6">
    <location>
        <begin position="279"/>
        <end position="318"/>
    </location>
</feature>
<dbReference type="AlphaFoldDB" id="A0A9P4KB86"/>
<evidence type="ECO:0000256" key="2">
    <source>
        <dbReference type="ARBA" id="ARBA00022692"/>
    </source>
</evidence>
<comment type="subcellular location">
    <subcellularLocation>
        <location evidence="1">Membrane</location>
        <topology evidence="1">Multi-pass membrane protein</topology>
    </subcellularLocation>
</comment>
<feature type="transmembrane region" description="Helical" evidence="7">
    <location>
        <begin position="177"/>
        <end position="196"/>
    </location>
</feature>
<evidence type="ECO:0000259" key="8">
    <source>
        <dbReference type="Pfam" id="PF20684"/>
    </source>
</evidence>
<name>A0A9P4KB86_9PLEO</name>
<dbReference type="PANTHER" id="PTHR33048:SF149">
    <property type="entry name" value="UBID FAMILY DECARBOXYLASE"/>
    <property type="match status" value="1"/>
</dbReference>
<evidence type="ECO:0000256" key="6">
    <source>
        <dbReference type="SAM" id="MobiDB-lite"/>
    </source>
</evidence>
<feature type="transmembrane region" description="Helical" evidence="7">
    <location>
        <begin position="247"/>
        <end position="266"/>
    </location>
</feature>
<dbReference type="OrthoDB" id="3903189at2759"/>
<evidence type="ECO:0000256" key="1">
    <source>
        <dbReference type="ARBA" id="ARBA00004141"/>
    </source>
</evidence>